<dbReference type="InterPro" id="IPR027417">
    <property type="entry name" value="P-loop_NTPase"/>
</dbReference>
<accession>A0ABS3GKD6</accession>
<dbReference type="SUPFAM" id="SSF52540">
    <property type="entry name" value="P-loop containing nucleoside triphosphate hydrolases"/>
    <property type="match status" value="1"/>
</dbReference>
<dbReference type="PANTHER" id="PTHR13696">
    <property type="entry name" value="P-LOOP CONTAINING NUCLEOSIDE TRIPHOSPHATE HYDROLASE"/>
    <property type="match status" value="1"/>
</dbReference>
<gene>
    <name evidence="2" type="ORF">J1C50_08320</name>
</gene>
<dbReference type="Proteomes" id="UP000664349">
    <property type="component" value="Unassembled WGS sequence"/>
</dbReference>
<dbReference type="Pfam" id="PF13614">
    <property type="entry name" value="AAA_31"/>
    <property type="match status" value="1"/>
</dbReference>
<protein>
    <submittedName>
        <fullName evidence="2">AAA family ATPase</fullName>
    </submittedName>
</protein>
<dbReference type="PANTHER" id="PTHR13696:SF99">
    <property type="entry name" value="COBYRINIC ACID AC-DIAMIDE SYNTHASE"/>
    <property type="match status" value="1"/>
</dbReference>
<dbReference type="EMBL" id="JAFLRD010000006">
    <property type="protein sequence ID" value="MBO0415515.1"/>
    <property type="molecule type" value="Genomic_DNA"/>
</dbReference>
<feature type="domain" description="AAA" evidence="1">
    <location>
        <begin position="4"/>
        <end position="194"/>
    </location>
</feature>
<dbReference type="RefSeq" id="WP_200122569.1">
    <property type="nucleotide sequence ID" value="NZ_JAEILV010000005.1"/>
</dbReference>
<dbReference type="InterPro" id="IPR025669">
    <property type="entry name" value="AAA_dom"/>
</dbReference>
<organism evidence="2 3">
    <name type="scientific">Chromobacterium haemolyticum</name>
    <dbReference type="NCBI Taxonomy" id="394935"/>
    <lineage>
        <taxon>Bacteria</taxon>
        <taxon>Pseudomonadati</taxon>
        <taxon>Pseudomonadota</taxon>
        <taxon>Betaproteobacteria</taxon>
        <taxon>Neisseriales</taxon>
        <taxon>Chromobacteriaceae</taxon>
        <taxon>Chromobacterium</taxon>
    </lineage>
</organism>
<dbReference type="Gene3D" id="3.40.50.300">
    <property type="entry name" value="P-loop containing nucleotide triphosphate hydrolases"/>
    <property type="match status" value="1"/>
</dbReference>
<comment type="caution">
    <text evidence="2">The sequence shown here is derived from an EMBL/GenBank/DDBJ whole genome shotgun (WGS) entry which is preliminary data.</text>
</comment>
<evidence type="ECO:0000313" key="2">
    <source>
        <dbReference type="EMBL" id="MBO0415515.1"/>
    </source>
</evidence>
<keyword evidence="3" id="KW-1185">Reference proteome</keyword>
<name>A0ABS3GKD6_9NEIS</name>
<dbReference type="CDD" id="cd02042">
    <property type="entry name" value="ParAB_family"/>
    <property type="match status" value="1"/>
</dbReference>
<dbReference type="InterPro" id="IPR050678">
    <property type="entry name" value="DNA_Partitioning_ATPase"/>
</dbReference>
<reference evidence="2 3" key="1">
    <citation type="submission" date="2021-03" db="EMBL/GenBank/DDBJ databases">
        <title>First Case of infection caused by Chromobacterium haemolyticum derived from water in China.</title>
        <authorList>
            <person name="Chen J."/>
            <person name="Liu C."/>
        </authorList>
    </citation>
    <scope>NUCLEOTIDE SEQUENCE [LARGE SCALE GENOMIC DNA]</scope>
    <source>
        <strain evidence="2 3">WJ-5</strain>
    </source>
</reference>
<evidence type="ECO:0000259" key="1">
    <source>
        <dbReference type="Pfam" id="PF13614"/>
    </source>
</evidence>
<evidence type="ECO:0000313" key="3">
    <source>
        <dbReference type="Proteomes" id="UP000664349"/>
    </source>
</evidence>
<proteinExistence type="predicted"/>
<sequence>MPIVISMFNNKGGVGKTTLTWNVADALGRSGKRILLIDFDPQCNLSIAMMGEDTFVDELPTQNSPYGKTIRSYLQRFLQNIGGEEVFTHKGRKTSPNVDLIAGDFWLNVYADSLNVGADLLSGTGLSKYIVLSNLIAKVEEKKSVKYDYVLIDLPPSFGALVRAAMYSSDYFIVPCTSDNFSAYCVGLIGQMIPSFVRDWETGLSRFKEANAHFSGFDKFGKPKFAGWIFNGFDTARKRRTQKEISQGVGLKEKRMHQADQTLHDRMVDAINDDLIGVLNSKINNYTPTAQFKKGATRIGDIEDANVLMQNSLWLNTPLATLEDEEQVVYLRDRQAWAENQIEQIQLLREKFNEIASNIIRLCK</sequence>